<reference evidence="3" key="2">
    <citation type="journal article" date="2021" name="PeerJ">
        <title>Extensive microbial diversity within the chicken gut microbiome revealed by metagenomics and culture.</title>
        <authorList>
            <person name="Gilroy R."/>
            <person name="Ravi A."/>
            <person name="Getino M."/>
            <person name="Pursley I."/>
            <person name="Horton D.L."/>
            <person name="Alikhan N.F."/>
            <person name="Baker D."/>
            <person name="Gharbi K."/>
            <person name="Hall N."/>
            <person name="Watson M."/>
            <person name="Adriaenssens E.M."/>
            <person name="Foster-Nyarko E."/>
            <person name="Jarju S."/>
            <person name="Secka A."/>
            <person name="Antonio M."/>
            <person name="Oren A."/>
            <person name="Chaudhuri R.R."/>
            <person name="La Ragione R."/>
            <person name="Hildebrand F."/>
            <person name="Pallen M.J."/>
        </authorList>
    </citation>
    <scope>NUCLEOTIDE SEQUENCE</scope>
    <source>
        <strain evidence="3">CHK195-26880</strain>
    </source>
</reference>
<evidence type="ECO:0000313" key="4">
    <source>
        <dbReference type="Proteomes" id="UP000886833"/>
    </source>
</evidence>
<dbReference type="GO" id="GO:0006229">
    <property type="term" value="P:dUTP biosynthetic process"/>
    <property type="evidence" value="ECO:0007669"/>
    <property type="project" value="InterPro"/>
</dbReference>
<dbReference type="AlphaFoldDB" id="A0A9D1GBK4"/>
<accession>A0A9D1GBK4</accession>
<dbReference type="InterPro" id="IPR033704">
    <property type="entry name" value="dUTPase_trimeric"/>
</dbReference>
<evidence type="ECO:0000313" key="3">
    <source>
        <dbReference type="EMBL" id="HIT37823.1"/>
    </source>
</evidence>
<protein>
    <submittedName>
        <fullName evidence="3">dCTP deaminase</fullName>
    </submittedName>
</protein>
<dbReference type="Proteomes" id="UP000886833">
    <property type="component" value="Unassembled WGS sequence"/>
</dbReference>
<dbReference type="Pfam" id="PF22769">
    <property type="entry name" value="DCD"/>
    <property type="match status" value="1"/>
</dbReference>
<evidence type="ECO:0000256" key="2">
    <source>
        <dbReference type="ARBA" id="ARBA00023080"/>
    </source>
</evidence>
<dbReference type="SUPFAM" id="SSF51283">
    <property type="entry name" value="dUTPase-like"/>
    <property type="match status" value="1"/>
</dbReference>
<name>A0A9D1GBK4_9FIRM</name>
<dbReference type="EMBL" id="DVKQ01000064">
    <property type="protein sequence ID" value="HIT37823.1"/>
    <property type="molecule type" value="Genomic_DNA"/>
</dbReference>
<organism evidence="3 4">
    <name type="scientific">Candidatus Onthousia faecipullorum</name>
    <dbReference type="NCBI Taxonomy" id="2840887"/>
    <lineage>
        <taxon>Bacteria</taxon>
        <taxon>Bacillati</taxon>
        <taxon>Bacillota</taxon>
        <taxon>Bacilli</taxon>
        <taxon>Candidatus Onthousia</taxon>
    </lineage>
</organism>
<proteinExistence type="predicted"/>
<dbReference type="GO" id="GO:0008829">
    <property type="term" value="F:dCTP deaminase activity"/>
    <property type="evidence" value="ECO:0007669"/>
    <property type="project" value="InterPro"/>
</dbReference>
<keyword evidence="1" id="KW-0378">Hydrolase</keyword>
<gene>
    <name evidence="3" type="ORF">IAB59_05055</name>
</gene>
<dbReference type="PANTHER" id="PTHR42680:SF3">
    <property type="entry name" value="DCTP DEAMINASE"/>
    <property type="match status" value="1"/>
</dbReference>
<dbReference type="PANTHER" id="PTHR42680">
    <property type="entry name" value="DCTP DEAMINASE"/>
    <property type="match status" value="1"/>
</dbReference>
<dbReference type="InterPro" id="IPR011962">
    <property type="entry name" value="dCTP_deaminase"/>
</dbReference>
<evidence type="ECO:0000256" key="1">
    <source>
        <dbReference type="ARBA" id="ARBA00022801"/>
    </source>
</evidence>
<sequence>MLSNDAIRDEIIRKSISVDNSFDNIEENFINVTLGNSIKVYDAPFLDVTEDTPTKEIIIPEDGLILKPNELYIGRTAEFTKTYGFVPVLTGKEELAAVGMEIHVTAGFGDNGFEGTWTLEIVCANPTIVYPGMPIGQIYYYPLIGNASIEYRGKYFRQIDPTSSRLYREYENTEKEKVKKYVNN</sequence>
<dbReference type="InterPro" id="IPR036157">
    <property type="entry name" value="dUTPase-like_sf"/>
</dbReference>
<dbReference type="GO" id="GO:0015949">
    <property type="term" value="P:nucleobase-containing small molecule interconversion"/>
    <property type="evidence" value="ECO:0007669"/>
    <property type="project" value="TreeGrafter"/>
</dbReference>
<dbReference type="CDD" id="cd07557">
    <property type="entry name" value="trimeric_dUTPase"/>
    <property type="match status" value="1"/>
</dbReference>
<keyword evidence="2" id="KW-0546">Nucleotide metabolism</keyword>
<reference evidence="3" key="1">
    <citation type="submission" date="2020-10" db="EMBL/GenBank/DDBJ databases">
        <authorList>
            <person name="Gilroy R."/>
        </authorList>
    </citation>
    <scope>NUCLEOTIDE SEQUENCE</scope>
    <source>
        <strain evidence="3">CHK195-26880</strain>
    </source>
</reference>
<comment type="caution">
    <text evidence="3">The sequence shown here is derived from an EMBL/GenBank/DDBJ whole genome shotgun (WGS) entry which is preliminary data.</text>
</comment>
<dbReference type="Gene3D" id="2.70.40.10">
    <property type="match status" value="1"/>
</dbReference>